<comment type="similarity">
    <text evidence="11">Belongs to the iron/ascorbate-dependent oxidoreductase family.</text>
</comment>
<organism evidence="13 14">
    <name type="scientific">Sphingomonas insulae</name>
    <dbReference type="NCBI Taxonomy" id="424800"/>
    <lineage>
        <taxon>Bacteria</taxon>
        <taxon>Pseudomonadati</taxon>
        <taxon>Pseudomonadota</taxon>
        <taxon>Alphaproteobacteria</taxon>
        <taxon>Sphingomonadales</taxon>
        <taxon>Sphingomonadaceae</taxon>
        <taxon>Sphingomonas</taxon>
    </lineage>
</organism>
<keyword evidence="11" id="KW-0560">Oxidoreductase</keyword>
<evidence type="ECO:0000256" key="9">
    <source>
        <dbReference type="ARBA" id="ARBA00047725"/>
    </source>
</evidence>
<dbReference type="Proteomes" id="UP001500238">
    <property type="component" value="Unassembled WGS sequence"/>
</dbReference>
<dbReference type="InterPro" id="IPR044861">
    <property type="entry name" value="IPNS-like_FE2OG_OXY"/>
</dbReference>
<evidence type="ECO:0000256" key="2">
    <source>
        <dbReference type="ARBA" id="ARBA00004767"/>
    </source>
</evidence>
<comment type="catalytic activity">
    <reaction evidence="10">
        <text>L-arginine + 2-oxoglutarate + O2 = guanidine + L-glutamate 5-semialdehyde + succinate + CO2</text>
        <dbReference type="Rhea" id="RHEA:31535"/>
        <dbReference type="ChEBI" id="CHEBI:15379"/>
        <dbReference type="ChEBI" id="CHEBI:16526"/>
        <dbReference type="ChEBI" id="CHEBI:16810"/>
        <dbReference type="ChEBI" id="CHEBI:30031"/>
        <dbReference type="ChEBI" id="CHEBI:30087"/>
        <dbReference type="ChEBI" id="CHEBI:32682"/>
        <dbReference type="ChEBI" id="CHEBI:58066"/>
        <dbReference type="EC" id="1.14.20.7"/>
    </reaction>
</comment>
<dbReference type="EMBL" id="BAAAES010000012">
    <property type="protein sequence ID" value="GAA0677173.1"/>
    <property type="molecule type" value="Genomic_DNA"/>
</dbReference>
<dbReference type="EC" id="1.14.20.7" evidence="3"/>
<comment type="caution">
    <text evidence="13">The sequence shown here is derived from an EMBL/GenBank/DDBJ whole genome shotgun (WGS) entry which is preliminary data.</text>
</comment>
<comment type="cofactor">
    <cofactor evidence="1">
        <name>Fe(2+)</name>
        <dbReference type="ChEBI" id="CHEBI:29033"/>
    </cofactor>
</comment>
<dbReference type="EC" id="1.13.12.19" evidence="4"/>
<proteinExistence type="inferred from homology"/>
<evidence type="ECO:0000256" key="4">
    <source>
        <dbReference type="ARBA" id="ARBA00012531"/>
    </source>
</evidence>
<name>A0ABN1I025_9SPHN</name>
<keyword evidence="11" id="KW-0479">Metal-binding</keyword>
<dbReference type="PROSITE" id="PS51471">
    <property type="entry name" value="FE2OG_OXY"/>
    <property type="match status" value="1"/>
</dbReference>
<keyword evidence="6" id="KW-0266">Ethylene biosynthesis</keyword>
<protein>
    <recommendedName>
        <fullName evidence="5">2-oxoglutarate-dependent ethylene/succinate-forming enzyme</fullName>
        <ecNumber evidence="4">1.13.12.19</ecNumber>
        <ecNumber evidence="3">1.14.20.7</ecNumber>
    </recommendedName>
    <alternativeName>
        <fullName evidence="7">2-oxoglutarate dioxygenase (ethylene-forming)</fullName>
    </alternativeName>
    <alternativeName>
        <fullName evidence="8">2-oxoglutarate/L-arginine monooxygenase/decarboxylase (succinate-forming)</fullName>
    </alternativeName>
</protein>
<keyword evidence="14" id="KW-1185">Reference proteome</keyword>
<evidence type="ECO:0000313" key="13">
    <source>
        <dbReference type="EMBL" id="GAA0677173.1"/>
    </source>
</evidence>
<evidence type="ECO:0000256" key="5">
    <source>
        <dbReference type="ARBA" id="ARBA00019045"/>
    </source>
</evidence>
<dbReference type="Gene3D" id="2.60.120.330">
    <property type="entry name" value="B-lactam Antibiotic, Isopenicillin N Synthase, Chain"/>
    <property type="match status" value="1"/>
</dbReference>
<dbReference type="InterPro" id="IPR027443">
    <property type="entry name" value="IPNS-like_sf"/>
</dbReference>
<evidence type="ECO:0000259" key="12">
    <source>
        <dbReference type="PROSITE" id="PS51471"/>
    </source>
</evidence>
<dbReference type="InterPro" id="IPR005123">
    <property type="entry name" value="Oxoglu/Fe-dep_dioxygenase_dom"/>
</dbReference>
<evidence type="ECO:0000256" key="10">
    <source>
        <dbReference type="ARBA" id="ARBA00049359"/>
    </source>
</evidence>
<dbReference type="InterPro" id="IPR050231">
    <property type="entry name" value="Iron_ascorbate_oxido_reductase"/>
</dbReference>
<gene>
    <name evidence="13" type="ORF">GCM10009102_32240</name>
</gene>
<feature type="domain" description="Fe2OG dioxygenase" evidence="12">
    <location>
        <begin position="206"/>
        <end position="312"/>
    </location>
</feature>
<sequence>MAARIAPNRGRLPALELAHDGARRADYNRRFIKRMALMLDSPSAQVPTLSLADQERDPDGFAAAFGESFERFGFAIVADHGVPQDLIDRAWRETEQLFALPEAEKRGYFVEGGGGARGYTPFKTEIAKDAKHVDLKEFWHIGRELPAGHRFADTMSPNIWPTRPEGFKDTFLELFTAFDRAGDRLLSAIARHLKLDPHWFDPAVKDGNSVLRLLHYPPIPADAEGVRAGAHEDINLITLLLGAEEAGLELLDRANGRWLAIKPPEGAMVVNVGDMLQRLTNHVLPSTTHRVVNPPPERRGHSRYSMPFFLHPAPDFLIETLPQTISAEHPDRYPQPITAHDYLHQRLVEIGLIKA</sequence>
<evidence type="ECO:0000256" key="7">
    <source>
        <dbReference type="ARBA" id="ARBA00031011"/>
    </source>
</evidence>
<evidence type="ECO:0000256" key="3">
    <source>
        <dbReference type="ARBA" id="ARBA00012293"/>
    </source>
</evidence>
<dbReference type="Pfam" id="PF03171">
    <property type="entry name" value="2OG-FeII_Oxy"/>
    <property type="match status" value="1"/>
</dbReference>
<dbReference type="InterPro" id="IPR026992">
    <property type="entry name" value="DIOX_N"/>
</dbReference>
<evidence type="ECO:0000313" key="14">
    <source>
        <dbReference type="Proteomes" id="UP001500238"/>
    </source>
</evidence>
<dbReference type="SUPFAM" id="SSF51197">
    <property type="entry name" value="Clavaminate synthase-like"/>
    <property type="match status" value="1"/>
</dbReference>
<evidence type="ECO:0000256" key="11">
    <source>
        <dbReference type="RuleBase" id="RU003682"/>
    </source>
</evidence>
<keyword evidence="11" id="KW-0408">Iron</keyword>
<evidence type="ECO:0000256" key="8">
    <source>
        <dbReference type="ARBA" id="ARBA00031282"/>
    </source>
</evidence>
<dbReference type="PANTHER" id="PTHR47990">
    <property type="entry name" value="2-OXOGLUTARATE (2OG) AND FE(II)-DEPENDENT OXYGENASE SUPERFAMILY PROTEIN-RELATED"/>
    <property type="match status" value="1"/>
</dbReference>
<evidence type="ECO:0000256" key="6">
    <source>
        <dbReference type="ARBA" id="ARBA00022666"/>
    </source>
</evidence>
<reference evidence="13 14" key="1">
    <citation type="journal article" date="2019" name="Int. J. Syst. Evol. Microbiol.">
        <title>The Global Catalogue of Microorganisms (GCM) 10K type strain sequencing project: providing services to taxonomists for standard genome sequencing and annotation.</title>
        <authorList>
            <consortium name="The Broad Institute Genomics Platform"/>
            <consortium name="The Broad Institute Genome Sequencing Center for Infectious Disease"/>
            <person name="Wu L."/>
            <person name="Ma J."/>
        </authorList>
    </citation>
    <scope>NUCLEOTIDE SEQUENCE [LARGE SCALE GENOMIC DNA]</scope>
    <source>
        <strain evidence="13 14">JCM 14603</strain>
    </source>
</reference>
<accession>A0ABN1I025</accession>
<evidence type="ECO:0000256" key="1">
    <source>
        <dbReference type="ARBA" id="ARBA00001954"/>
    </source>
</evidence>
<comment type="pathway">
    <text evidence="2">Alkene biosynthesis; ethylene biosynthesis via 2-oxoglutarate.</text>
</comment>
<comment type="catalytic activity">
    <reaction evidence="9">
        <text>2-oxoglutarate + O2 + 2 H(+) = ethene + 3 CO2 + H2O</text>
        <dbReference type="Rhea" id="RHEA:31523"/>
        <dbReference type="ChEBI" id="CHEBI:15377"/>
        <dbReference type="ChEBI" id="CHEBI:15378"/>
        <dbReference type="ChEBI" id="CHEBI:15379"/>
        <dbReference type="ChEBI" id="CHEBI:16526"/>
        <dbReference type="ChEBI" id="CHEBI:16810"/>
        <dbReference type="ChEBI" id="CHEBI:18153"/>
        <dbReference type="EC" id="1.13.12.19"/>
    </reaction>
</comment>
<dbReference type="Pfam" id="PF14226">
    <property type="entry name" value="DIOX_N"/>
    <property type="match status" value="1"/>
</dbReference>